<evidence type="ECO:0000313" key="2">
    <source>
        <dbReference type="EMBL" id="KAK4083921.1"/>
    </source>
</evidence>
<proteinExistence type="predicted"/>
<feature type="region of interest" description="Disordered" evidence="1">
    <location>
        <begin position="439"/>
        <end position="501"/>
    </location>
</feature>
<feature type="compositionally biased region" description="Pro residues" evidence="1">
    <location>
        <begin position="449"/>
        <end position="459"/>
    </location>
</feature>
<feature type="region of interest" description="Disordered" evidence="1">
    <location>
        <begin position="88"/>
        <end position="150"/>
    </location>
</feature>
<feature type="compositionally biased region" description="Basic and acidic residues" evidence="1">
    <location>
        <begin position="122"/>
        <end position="136"/>
    </location>
</feature>
<feature type="compositionally biased region" description="Low complexity" evidence="1">
    <location>
        <begin position="464"/>
        <end position="478"/>
    </location>
</feature>
<reference evidence="2 3" key="1">
    <citation type="journal article" date="2024" name="Microbiol. Resour. Announc.">
        <title>Genome annotations for the ascomycete fungi Trichoderma harzianum, Trichoderma aggressivum, and Purpureocillium lilacinum.</title>
        <authorList>
            <person name="Beijen E.P.W."/>
            <person name="Ohm R.A."/>
        </authorList>
    </citation>
    <scope>NUCLEOTIDE SEQUENCE [LARGE SCALE GENOMIC DNA]</scope>
    <source>
        <strain evidence="2 3">CBS 150709</strain>
    </source>
</reference>
<dbReference type="Proteomes" id="UP001287286">
    <property type="component" value="Unassembled WGS sequence"/>
</dbReference>
<sequence length="653" mass="71259">MPIIRTLSRRCPRRPRPLSRPFFGTRVAPAGSRIRWASCLASQAVLDFSLSIITVHHLPDDLDDCLATAQQGGCDFCYLGAGIPVWRTPPLQPASDSQQPDSQQPHRAADDDSTRRRRRYDRHAAVRDLGRRDFDRRKPKRTRHSGRCSGRHPKQIMAMAAATLASTSAPVAFAPLMAPEKLSVTTAIIGLLAVGGRTIDAIWDLNLPATKVTPYLNQALQEIKQARSTVHILYKTFALLESARLPFPERGTWIAVDDLIATLTDTVLAFSDLQTLCAQLEAQRQGLLVSDGPAPSCNAGDADCGQRITALCARIRWHNLSMTMMMTILKCPSHLVAAPPRRYASRIYIPRIAKTGERQDGVLLQEACQAARGGREPMGPNRAQNVTDSLTRHYAKNSPGEADAQNARVGLEHRMTRLLTSNTVLAARMRQLDDVFDEGGINRESLPHYSPPARNPQPQSPHQSALATTPTATAIPSSSSPPPPGTDDITPVPSSPTRTRVQTPLSGYTLAGIPVLSIIPLPITTIEIFDGPDVYTFAYARRVGRDLGELMQCQAGQGTTRSLGVVLGRSANGSDAAGSFSTGGSSTSTTGANSIGGCEPAVLLQEPSPPPQEDQDRQLQQQQQQQQQQDTPAKKKRLRFRKIVNVKHRWRAF</sequence>
<organism evidence="2 3">
    <name type="scientific">Purpureocillium lilacinum</name>
    <name type="common">Paecilomyces lilacinus</name>
    <dbReference type="NCBI Taxonomy" id="33203"/>
    <lineage>
        <taxon>Eukaryota</taxon>
        <taxon>Fungi</taxon>
        <taxon>Dikarya</taxon>
        <taxon>Ascomycota</taxon>
        <taxon>Pezizomycotina</taxon>
        <taxon>Sordariomycetes</taxon>
        <taxon>Hypocreomycetidae</taxon>
        <taxon>Hypocreales</taxon>
        <taxon>Ophiocordycipitaceae</taxon>
        <taxon>Purpureocillium</taxon>
    </lineage>
</organism>
<gene>
    <name evidence="2" type="ORF">Purlil1_10554</name>
</gene>
<evidence type="ECO:0008006" key="4">
    <source>
        <dbReference type="Google" id="ProtNLM"/>
    </source>
</evidence>
<protein>
    <recommendedName>
        <fullName evidence="4">Fungal N-terminal domain-containing protein</fullName>
    </recommendedName>
</protein>
<keyword evidence="3" id="KW-1185">Reference proteome</keyword>
<evidence type="ECO:0000313" key="3">
    <source>
        <dbReference type="Proteomes" id="UP001287286"/>
    </source>
</evidence>
<name>A0ABR0BMJ6_PURLI</name>
<feature type="region of interest" description="Disordered" evidence="1">
    <location>
        <begin position="574"/>
        <end position="639"/>
    </location>
</feature>
<comment type="caution">
    <text evidence="2">The sequence shown here is derived from an EMBL/GenBank/DDBJ whole genome shotgun (WGS) entry which is preliminary data.</text>
</comment>
<evidence type="ECO:0000256" key="1">
    <source>
        <dbReference type="SAM" id="MobiDB-lite"/>
    </source>
</evidence>
<dbReference type="EMBL" id="JAWRVI010000055">
    <property type="protein sequence ID" value="KAK4083921.1"/>
    <property type="molecule type" value="Genomic_DNA"/>
</dbReference>
<feature type="compositionally biased region" description="Low complexity" evidence="1">
    <location>
        <begin position="618"/>
        <end position="630"/>
    </location>
</feature>
<feature type="compositionally biased region" description="Low complexity" evidence="1">
    <location>
        <begin position="574"/>
        <end position="597"/>
    </location>
</feature>
<feature type="compositionally biased region" description="Basic residues" evidence="1">
    <location>
        <begin position="137"/>
        <end position="150"/>
    </location>
</feature>
<accession>A0ABR0BMJ6</accession>
<feature type="compositionally biased region" description="Low complexity" evidence="1">
    <location>
        <begin position="93"/>
        <end position="105"/>
    </location>
</feature>